<organism evidence="3 4">
    <name type="scientific">Aedes albopictus</name>
    <name type="common">Asian tiger mosquito</name>
    <name type="synonym">Stegomyia albopicta</name>
    <dbReference type="NCBI Taxonomy" id="7160"/>
    <lineage>
        <taxon>Eukaryota</taxon>
        <taxon>Metazoa</taxon>
        <taxon>Ecdysozoa</taxon>
        <taxon>Arthropoda</taxon>
        <taxon>Hexapoda</taxon>
        <taxon>Insecta</taxon>
        <taxon>Pterygota</taxon>
        <taxon>Neoptera</taxon>
        <taxon>Endopterygota</taxon>
        <taxon>Diptera</taxon>
        <taxon>Nematocera</taxon>
        <taxon>Culicoidea</taxon>
        <taxon>Culicidae</taxon>
        <taxon>Culicinae</taxon>
        <taxon>Aedini</taxon>
        <taxon>Aedes</taxon>
        <taxon>Stegomyia</taxon>
    </lineage>
</organism>
<reference evidence="3" key="2">
    <citation type="submission" date="2025-05" db="UniProtKB">
        <authorList>
            <consortium name="EnsemblMetazoa"/>
        </authorList>
    </citation>
    <scope>IDENTIFICATION</scope>
    <source>
        <strain evidence="3">Foshan</strain>
    </source>
</reference>
<dbReference type="Proteomes" id="UP000069940">
    <property type="component" value="Unassembled WGS sequence"/>
</dbReference>
<keyword evidence="1" id="KW-1133">Transmembrane helix</keyword>
<evidence type="ECO:0000313" key="4">
    <source>
        <dbReference type="Proteomes" id="UP000069940"/>
    </source>
</evidence>
<protein>
    <submittedName>
        <fullName evidence="3">Uncharacterized protein</fullName>
    </submittedName>
</protein>
<evidence type="ECO:0000256" key="1">
    <source>
        <dbReference type="SAM" id="Phobius"/>
    </source>
</evidence>
<dbReference type="RefSeq" id="XP_019553744.3">
    <property type="nucleotide sequence ID" value="XM_019698199.3"/>
</dbReference>
<evidence type="ECO:0000256" key="2">
    <source>
        <dbReference type="SAM" id="SignalP"/>
    </source>
</evidence>
<sequence length="189" mass="20799">MIKIVLLVVCTGSFIVASQADEAVVAAVVEARQQYPDSPFFHSVAYPFGYGWGIAAFVLAVFKAVFVFSAYVIWASFEAGFGRERSIDGDGRANEYQWIDAIVQLAAPDATDECRREVICEAEAYVSGNPLLRILSQFGGGTGNECRMATFSGVCRSITIQDVIVRQIRPFFNYQSNVNWGTSILNKLL</sequence>
<dbReference type="EnsemblMetazoa" id="AALFPA23_002035.R1661">
    <property type="protein sequence ID" value="AALFPA23_002035.P1661"/>
    <property type="gene ID" value="AALFPA23_002035"/>
</dbReference>
<dbReference type="GeneID" id="109423266"/>
<feature type="transmembrane region" description="Helical" evidence="1">
    <location>
        <begin position="50"/>
        <end position="77"/>
    </location>
</feature>
<keyword evidence="4" id="KW-1185">Reference proteome</keyword>
<proteinExistence type="predicted"/>
<feature type="chain" id="PRO_5046214001" evidence="2">
    <location>
        <begin position="21"/>
        <end position="189"/>
    </location>
</feature>
<evidence type="ECO:0000313" key="3">
    <source>
        <dbReference type="EnsemblMetazoa" id="AALFPA23_002035.P1661"/>
    </source>
</evidence>
<keyword evidence="2" id="KW-0732">Signal</keyword>
<accession>A0ABM1XR52</accession>
<reference evidence="4" key="1">
    <citation type="journal article" date="2015" name="Proc. Natl. Acad. Sci. U.S.A.">
        <title>Genome sequence of the Asian Tiger mosquito, Aedes albopictus, reveals insights into its biology, genetics, and evolution.</title>
        <authorList>
            <person name="Chen X.G."/>
            <person name="Jiang X."/>
            <person name="Gu J."/>
            <person name="Xu M."/>
            <person name="Wu Y."/>
            <person name="Deng Y."/>
            <person name="Zhang C."/>
            <person name="Bonizzoni M."/>
            <person name="Dermauw W."/>
            <person name="Vontas J."/>
            <person name="Armbruster P."/>
            <person name="Huang X."/>
            <person name="Yang Y."/>
            <person name="Zhang H."/>
            <person name="He W."/>
            <person name="Peng H."/>
            <person name="Liu Y."/>
            <person name="Wu K."/>
            <person name="Chen J."/>
            <person name="Lirakis M."/>
            <person name="Topalis P."/>
            <person name="Van Leeuwen T."/>
            <person name="Hall A.B."/>
            <person name="Jiang X."/>
            <person name="Thorpe C."/>
            <person name="Mueller R.L."/>
            <person name="Sun C."/>
            <person name="Waterhouse R.M."/>
            <person name="Yan G."/>
            <person name="Tu Z.J."/>
            <person name="Fang X."/>
            <person name="James A.A."/>
        </authorList>
    </citation>
    <scope>NUCLEOTIDE SEQUENCE [LARGE SCALE GENOMIC DNA]</scope>
    <source>
        <strain evidence="4">Foshan</strain>
    </source>
</reference>
<keyword evidence="1" id="KW-0472">Membrane</keyword>
<name>A0ABM1XR52_AEDAL</name>
<feature type="signal peptide" evidence="2">
    <location>
        <begin position="1"/>
        <end position="20"/>
    </location>
</feature>
<keyword evidence="1" id="KW-0812">Transmembrane</keyword>